<evidence type="ECO:0000256" key="1">
    <source>
        <dbReference type="ARBA" id="ARBA00022741"/>
    </source>
</evidence>
<dbReference type="EMBL" id="JBHUCX010000067">
    <property type="protein sequence ID" value="MFD1676467.1"/>
    <property type="molecule type" value="Genomic_DNA"/>
</dbReference>
<keyword evidence="7" id="KW-1185">Reference proteome</keyword>
<evidence type="ECO:0000313" key="6">
    <source>
        <dbReference type="EMBL" id="MFD1676467.1"/>
    </source>
</evidence>
<evidence type="ECO:0000256" key="3">
    <source>
        <dbReference type="ARBA" id="ARBA00023125"/>
    </source>
</evidence>
<dbReference type="InterPro" id="IPR000432">
    <property type="entry name" value="DNA_mismatch_repair_MutS_C"/>
</dbReference>
<evidence type="ECO:0000256" key="2">
    <source>
        <dbReference type="ARBA" id="ARBA00022840"/>
    </source>
</evidence>
<evidence type="ECO:0000259" key="5">
    <source>
        <dbReference type="PROSITE" id="PS00486"/>
    </source>
</evidence>
<dbReference type="InterPro" id="IPR027417">
    <property type="entry name" value="P-loop_NTPase"/>
</dbReference>
<comment type="caution">
    <text evidence="6">The sequence shown here is derived from an EMBL/GenBank/DDBJ whole genome shotgun (WGS) entry which is preliminary data.</text>
</comment>
<dbReference type="InterPro" id="IPR007696">
    <property type="entry name" value="DNA_mismatch_repair_MutS_core"/>
</dbReference>
<dbReference type="RefSeq" id="WP_377944369.1">
    <property type="nucleotide sequence ID" value="NZ_JBHUCX010000067.1"/>
</dbReference>
<keyword evidence="2" id="KW-0067">ATP-binding</keyword>
<dbReference type="SMART" id="SM00534">
    <property type="entry name" value="MUTSac"/>
    <property type="match status" value="1"/>
</dbReference>
<sequence length="669" mass="74181">MNHKVMQQLEYDKMKDELRHYAMSYLGKAHVAALAPIDHLPKISQQLAEVEEALAIVNTGSSVPIPSLEGIEMGMSHLGKGFLMSERELADMARFIDSTQQLKRYMAKKESIAPRVAAYVWALHDLEPLLAELNRCIQHGQLADHASDTLAKLRKRAGVIEERVKKKLDSTLQKYRSYLQEHIVTMRGGRYVLAVKRDHKRSVKGALIDESASGQTVFIEPADILPLQEELEACRAEEDLEKTRVLSRLTGLVEADAEALTANLELVGHYDFLFAKAKYAKVLDGRSVRLNDVGRIVIRGGRHPLLEGKRVPLDFAIGPTAGYRALLITGPNTGGKTVSLKTVGLLSLMVQSGLLVPVEADSEFAVFRDVFVDIGDGQSIEHALSTFSAHVKSVIEILEAAGPNTLILLDELASGTDPGEGIGLSIAVLEELYRRGATIVATTHFNEIKQFAKRSAGFENARMEFDIETLEPQYRLRIGEAGRSYAFEIALKLGVAPEIIARSREIAGDQRNASVQMEGTPEARGAQTSVDSSQSEQKTSESTAAQSGLVRERIRKRLPSEGPQKSEASDVAFQIGDRVWVHPLKQSGIVYRLPDARGKLGVIVKKEKLTINVKRISPYLSREELYPENYDLAIVLESKEVRKKRNIMRRKHAEGLTIEHPTDEPKDIR</sequence>
<proteinExistence type="predicted"/>
<feature type="domain" description="DNA mismatch repair proteins mutS family" evidence="5">
    <location>
        <begin position="405"/>
        <end position="421"/>
    </location>
</feature>
<keyword evidence="3" id="KW-0238">DNA-binding</keyword>
<feature type="compositionally biased region" description="Low complexity" evidence="4">
    <location>
        <begin position="532"/>
        <end position="543"/>
    </location>
</feature>
<dbReference type="Pfam" id="PF00488">
    <property type="entry name" value="MutS_V"/>
    <property type="match status" value="1"/>
</dbReference>
<dbReference type="PANTHER" id="PTHR48466:SF2">
    <property type="entry name" value="OS10G0509000 PROTEIN"/>
    <property type="match status" value="1"/>
</dbReference>
<dbReference type="Proteomes" id="UP001597079">
    <property type="component" value="Unassembled WGS sequence"/>
</dbReference>
<protein>
    <submittedName>
        <fullName evidence="6">DNA mismatch repair protein MutS</fullName>
    </submittedName>
</protein>
<dbReference type="InterPro" id="IPR045076">
    <property type="entry name" value="MutS"/>
</dbReference>
<name>A0ABW4JJB9_9BACL</name>
<dbReference type="PIRSF" id="PIRSF005814">
    <property type="entry name" value="MutS_YshD"/>
    <property type="match status" value="1"/>
</dbReference>
<dbReference type="NCBIfam" id="TIGR01069">
    <property type="entry name" value="mutS2"/>
    <property type="match status" value="1"/>
</dbReference>
<evidence type="ECO:0000313" key="7">
    <source>
        <dbReference type="Proteomes" id="UP001597079"/>
    </source>
</evidence>
<dbReference type="PROSITE" id="PS00486">
    <property type="entry name" value="DNA_MISMATCH_REPAIR_2"/>
    <property type="match status" value="1"/>
</dbReference>
<keyword evidence="1" id="KW-0547">Nucleotide-binding</keyword>
<dbReference type="Gene3D" id="3.40.50.300">
    <property type="entry name" value="P-loop containing nucleotide triphosphate hydrolases"/>
    <property type="match status" value="1"/>
</dbReference>
<evidence type="ECO:0000256" key="4">
    <source>
        <dbReference type="SAM" id="MobiDB-lite"/>
    </source>
</evidence>
<dbReference type="SUPFAM" id="SSF48334">
    <property type="entry name" value="DNA repair protein MutS, domain III"/>
    <property type="match status" value="1"/>
</dbReference>
<accession>A0ABW4JJB9</accession>
<organism evidence="6 7">
    <name type="scientific">Alicyclobacillus fodiniaquatilis</name>
    <dbReference type="NCBI Taxonomy" id="1661150"/>
    <lineage>
        <taxon>Bacteria</taxon>
        <taxon>Bacillati</taxon>
        <taxon>Bacillota</taxon>
        <taxon>Bacilli</taxon>
        <taxon>Bacillales</taxon>
        <taxon>Alicyclobacillaceae</taxon>
        <taxon>Alicyclobacillus</taxon>
    </lineage>
</organism>
<dbReference type="PANTHER" id="PTHR48466">
    <property type="entry name" value="OS10G0509000 PROTEIN-RELATED"/>
    <property type="match status" value="1"/>
</dbReference>
<dbReference type="InterPro" id="IPR005747">
    <property type="entry name" value="MutS2"/>
</dbReference>
<gene>
    <name evidence="6" type="ORF">ACFSB2_17350</name>
</gene>
<reference evidence="7" key="1">
    <citation type="journal article" date="2019" name="Int. J. Syst. Evol. Microbiol.">
        <title>The Global Catalogue of Microorganisms (GCM) 10K type strain sequencing project: providing services to taxonomists for standard genome sequencing and annotation.</title>
        <authorList>
            <consortium name="The Broad Institute Genomics Platform"/>
            <consortium name="The Broad Institute Genome Sequencing Center for Infectious Disease"/>
            <person name="Wu L."/>
            <person name="Ma J."/>
        </authorList>
    </citation>
    <scope>NUCLEOTIDE SEQUENCE [LARGE SCALE GENOMIC DNA]</scope>
    <source>
        <strain evidence="7">CGMCC 1.12286</strain>
    </source>
</reference>
<dbReference type="SUPFAM" id="SSF52540">
    <property type="entry name" value="P-loop containing nucleoside triphosphate hydrolases"/>
    <property type="match status" value="1"/>
</dbReference>
<feature type="region of interest" description="Disordered" evidence="4">
    <location>
        <begin position="510"/>
        <end position="569"/>
    </location>
</feature>
<dbReference type="SMART" id="SM00533">
    <property type="entry name" value="MUTSd"/>
    <property type="match status" value="1"/>
</dbReference>
<dbReference type="InterPro" id="IPR036187">
    <property type="entry name" value="DNA_mismatch_repair_MutS_sf"/>
</dbReference>